<dbReference type="OrthoDB" id="10038834at2759"/>
<dbReference type="Pfam" id="PF00378">
    <property type="entry name" value="ECH_1"/>
    <property type="match status" value="1"/>
</dbReference>
<sequence>MAVTSYPGVKVTLKDGLRLIQLDNPKRRNALSLEVYEALTNALKEAADDPATNITAITGSGGFYSSGNDISATTAGFASGDTEEISTKIKQAANVLKVFVDQFILFPKVLVAVVNGPAYGIAVTTLALCDVVYASDTATFNCPFVKLAFTPEGCSSFTFPKIMGHSLAAEVLYFNRVLDAKEALNCGLVSRVSSDLDKEIWPHLQVLAKEYNCIAMNHGKKMVRRWEKEHLLKINAAEIELLEERWTSEDFFEAMIAFFAKRSKMVNMEECVSPRPRLLRAPVFPPPGLDALYNLCRRVYPDQPNPLQVNSVVKYWLGGPDPLDYISMYANPGQVDQGIPPHWHYITFGLSDLHGDGRVHNLSDGDEPSGFGFELTFRLKREIEEITPPTWPATLLQSLAKYVFQSQNTLCAGDHVSWHTPLDGGESRLQHLLMAPDPQLGQLRSPTGLISFVQIVGICAEELRIAQHWNGPGVIDILRRLPCAGGPWLVTDMRRGESMLELDPSVAEEVSKGINNDGSNLSGVSAKCSWSEKLNPAYIDENESPERATLTEDDSEKIRNALRKGLLQTRACITPNRNERNEDLSSSFNAEDGNDAADMDSVRILKSLHLIFNREAGSLLPLAIRGRVSHGRHFTFKSVLNNSAITLVSPSVTGTFVDPENRYAAQRTWLQMLVPPEMENDMAESLEELSNAENMILPKTFKWPEQRLTITIVPD</sequence>
<reference evidence="3 4" key="1">
    <citation type="submission" date="2020-04" db="EMBL/GenBank/DDBJ databases">
        <authorList>
            <person name="Alioto T."/>
            <person name="Alioto T."/>
            <person name="Gomez Garrido J."/>
        </authorList>
    </citation>
    <scope>NUCLEOTIDE SEQUENCE [LARGE SCALE GENOMIC DNA]</scope>
</reference>
<dbReference type="Gene3D" id="3.30.1360.230">
    <property type="entry name" value="Sufu, C-terminal domain"/>
    <property type="match status" value="1"/>
</dbReference>
<dbReference type="InterPro" id="IPR037181">
    <property type="entry name" value="SUFU_N"/>
</dbReference>
<feature type="domain" description="Suppressor of fused-like" evidence="1">
    <location>
        <begin position="319"/>
        <end position="495"/>
    </location>
</feature>
<dbReference type="Pfam" id="PF05076">
    <property type="entry name" value="SUFU"/>
    <property type="match status" value="1"/>
</dbReference>
<dbReference type="InterPro" id="IPR001753">
    <property type="entry name" value="Enoyl-CoA_hydra/iso"/>
</dbReference>
<protein>
    <recommendedName>
        <fullName evidence="5">Suppressor of fused homolog</fullName>
    </recommendedName>
</protein>
<dbReference type="GO" id="GO:0005634">
    <property type="term" value="C:nucleus"/>
    <property type="evidence" value="ECO:0007669"/>
    <property type="project" value="TreeGrafter"/>
</dbReference>
<dbReference type="PANTHER" id="PTHR10928:SF2">
    <property type="entry name" value="SUPPRESSOR OF FUSED HOMOLOG"/>
    <property type="match status" value="1"/>
</dbReference>
<keyword evidence="4" id="KW-1185">Reference proteome</keyword>
<name>A0A8S1CJC1_9INSE</name>
<proteinExistence type="predicted"/>
<dbReference type="GO" id="GO:0005737">
    <property type="term" value="C:cytoplasm"/>
    <property type="evidence" value="ECO:0007669"/>
    <property type="project" value="TreeGrafter"/>
</dbReference>
<dbReference type="CDD" id="cd06558">
    <property type="entry name" value="crotonase-like"/>
    <property type="match status" value="1"/>
</dbReference>
<evidence type="ECO:0008006" key="5">
    <source>
        <dbReference type="Google" id="ProtNLM"/>
    </source>
</evidence>
<gene>
    <name evidence="3" type="ORF">CLODIP_2_CD06779</name>
</gene>
<accession>A0A8S1CJC1</accession>
<dbReference type="AlphaFoldDB" id="A0A8S1CJC1"/>
<dbReference type="Gene3D" id="3.90.226.10">
    <property type="entry name" value="2-enoyl-CoA Hydratase, Chain A, domain 1"/>
    <property type="match status" value="1"/>
</dbReference>
<feature type="domain" description="Suppressor of fused C-terminal" evidence="2">
    <location>
        <begin position="508"/>
        <end position="712"/>
    </location>
</feature>
<dbReference type="Pfam" id="PF12470">
    <property type="entry name" value="SUFU_C"/>
    <property type="match status" value="1"/>
</dbReference>
<dbReference type="InterPro" id="IPR029045">
    <property type="entry name" value="ClpP/crotonase-like_dom_sf"/>
</dbReference>
<dbReference type="InterPro" id="IPR038489">
    <property type="entry name" value="SUFU_C_sf"/>
</dbReference>
<dbReference type="InterPro" id="IPR024314">
    <property type="entry name" value="SUFU_C"/>
</dbReference>
<dbReference type="Gene3D" id="1.10.12.10">
    <property type="entry name" value="Lyase 2-enoyl-coa Hydratase, Chain A, domain 2"/>
    <property type="match status" value="1"/>
</dbReference>
<evidence type="ECO:0000259" key="1">
    <source>
        <dbReference type="Pfam" id="PF05076"/>
    </source>
</evidence>
<dbReference type="InterPro" id="IPR014748">
    <property type="entry name" value="Enoyl-CoA_hydra_C"/>
</dbReference>
<dbReference type="SUPFAM" id="SSF52096">
    <property type="entry name" value="ClpP/crotonase"/>
    <property type="match status" value="1"/>
</dbReference>
<dbReference type="EMBL" id="CADEPI010000037">
    <property type="protein sequence ID" value="CAB3368391.1"/>
    <property type="molecule type" value="Genomic_DNA"/>
</dbReference>
<evidence type="ECO:0000259" key="2">
    <source>
        <dbReference type="Pfam" id="PF12470"/>
    </source>
</evidence>
<dbReference type="PANTHER" id="PTHR10928">
    <property type="entry name" value="SUPPRESSOR OF FUSED"/>
    <property type="match status" value="1"/>
</dbReference>
<dbReference type="InterPro" id="IPR020941">
    <property type="entry name" value="SUFU-like_domain"/>
</dbReference>
<comment type="caution">
    <text evidence="3">The sequence shown here is derived from an EMBL/GenBank/DDBJ whole genome shotgun (WGS) entry which is preliminary data.</text>
</comment>
<dbReference type="Proteomes" id="UP000494165">
    <property type="component" value="Unassembled WGS sequence"/>
</dbReference>
<dbReference type="InterPro" id="IPR007768">
    <property type="entry name" value="Suppressor_of_fused"/>
</dbReference>
<evidence type="ECO:0000313" key="4">
    <source>
        <dbReference type="Proteomes" id="UP000494165"/>
    </source>
</evidence>
<organism evidence="3 4">
    <name type="scientific">Cloeon dipterum</name>
    <dbReference type="NCBI Taxonomy" id="197152"/>
    <lineage>
        <taxon>Eukaryota</taxon>
        <taxon>Metazoa</taxon>
        <taxon>Ecdysozoa</taxon>
        <taxon>Arthropoda</taxon>
        <taxon>Hexapoda</taxon>
        <taxon>Insecta</taxon>
        <taxon>Pterygota</taxon>
        <taxon>Palaeoptera</taxon>
        <taxon>Ephemeroptera</taxon>
        <taxon>Pisciforma</taxon>
        <taxon>Baetidae</taxon>
        <taxon>Cloeon</taxon>
    </lineage>
</organism>
<dbReference type="SUPFAM" id="SSF103359">
    <property type="entry name" value="Suppressor of Fused, N-terminal domain"/>
    <property type="match status" value="1"/>
</dbReference>
<evidence type="ECO:0000313" key="3">
    <source>
        <dbReference type="EMBL" id="CAB3368391.1"/>
    </source>
</evidence>